<reference evidence="1 2" key="1">
    <citation type="journal article" date="2015" name="Fungal Genet. Biol.">
        <title>Evolution of novel wood decay mechanisms in Agaricales revealed by the genome sequences of Fistulina hepatica and Cylindrobasidium torrendii.</title>
        <authorList>
            <person name="Floudas D."/>
            <person name="Held B.W."/>
            <person name="Riley R."/>
            <person name="Nagy L.G."/>
            <person name="Koehler G."/>
            <person name="Ransdell A.S."/>
            <person name="Younus H."/>
            <person name="Chow J."/>
            <person name="Chiniquy J."/>
            <person name="Lipzen A."/>
            <person name="Tritt A."/>
            <person name="Sun H."/>
            <person name="Haridas S."/>
            <person name="LaButti K."/>
            <person name="Ohm R.A."/>
            <person name="Kues U."/>
            <person name="Blanchette R.A."/>
            <person name="Grigoriev I.V."/>
            <person name="Minto R.E."/>
            <person name="Hibbett D.S."/>
        </authorList>
    </citation>
    <scope>NUCLEOTIDE SEQUENCE [LARGE SCALE GENOMIC DNA]</scope>
    <source>
        <strain evidence="1 2">FP15055 ss-10</strain>
    </source>
</reference>
<dbReference type="OrthoDB" id="3007099at2759"/>
<proteinExistence type="predicted"/>
<dbReference type="Proteomes" id="UP000054007">
    <property type="component" value="Unassembled WGS sequence"/>
</dbReference>
<accession>A0A0D7BI63</accession>
<dbReference type="EMBL" id="KN880486">
    <property type="protein sequence ID" value="KIY69341.1"/>
    <property type="molecule type" value="Genomic_DNA"/>
</dbReference>
<sequence length="552" mass="62221">MEALVSPVLSLLSQLRAPCIPCPLQATLTNLGQGSSCITISSIYSGIPDSPPVRAKTPALIVLPQGSLENGETGPNLPSFTKLFGSVWRAENDTNIICTDLRWLFILRLSKTNPKAVIYECLRLDPELVAARVVLAAYIHETLPNNAYLTYPQTIAAFDPPTVHGCQVDPSIPMLPDEEVFATHKRHHDFDLYMLMNRPALALQFLRWKSHMQTCVSEIHTVRSGDNLLCSTDGFAKQHHLLVPYWPVDIQTIPTSTMECIRAVARPHALDEPARIRLAASAAFELEISDQLAPGREPRGATVHRCRITSIDGEAILSAGAQNLCVKLFDDRLLDVYPPEEPEEGTVDADADWWVNWSTSEECVRREHVTYQQLSYAQGSLVPWYYGAHKFIRPDGHHLYGILMEYIPDAQMMADIASKSEELEVVYRIELIRNARHLVRAMQYSDVSQHDFHREQFMVLNTPVPHLVMYDFARASTSTKPEKHEQGDYLEMLWLLVRSKLHKGQDGDTFLAHYGEPEVWDMVSGTVPLEEKGGPRWISAQDPFAWVYTVDS</sequence>
<evidence type="ECO:0000313" key="1">
    <source>
        <dbReference type="EMBL" id="KIY69341.1"/>
    </source>
</evidence>
<keyword evidence="2" id="KW-1185">Reference proteome</keyword>
<protein>
    <recommendedName>
        <fullName evidence="3">Protein kinase domain-containing protein</fullName>
    </recommendedName>
</protein>
<evidence type="ECO:0000313" key="2">
    <source>
        <dbReference type="Proteomes" id="UP000054007"/>
    </source>
</evidence>
<name>A0A0D7BI63_9AGAR</name>
<gene>
    <name evidence="1" type="ORF">CYLTODRAFT_372954</name>
</gene>
<dbReference type="AlphaFoldDB" id="A0A0D7BI63"/>
<organism evidence="1 2">
    <name type="scientific">Cylindrobasidium torrendii FP15055 ss-10</name>
    <dbReference type="NCBI Taxonomy" id="1314674"/>
    <lineage>
        <taxon>Eukaryota</taxon>
        <taxon>Fungi</taxon>
        <taxon>Dikarya</taxon>
        <taxon>Basidiomycota</taxon>
        <taxon>Agaricomycotina</taxon>
        <taxon>Agaricomycetes</taxon>
        <taxon>Agaricomycetidae</taxon>
        <taxon>Agaricales</taxon>
        <taxon>Marasmiineae</taxon>
        <taxon>Physalacriaceae</taxon>
        <taxon>Cylindrobasidium</taxon>
    </lineage>
</organism>
<evidence type="ECO:0008006" key="3">
    <source>
        <dbReference type="Google" id="ProtNLM"/>
    </source>
</evidence>